<dbReference type="OrthoDB" id="199930at2759"/>
<comment type="subcellular location">
    <subcellularLocation>
        <location evidence="1">Cytoplasm</location>
    </subcellularLocation>
</comment>
<keyword evidence="5" id="KW-1185">Reference proteome</keyword>
<evidence type="ECO:0000313" key="4">
    <source>
        <dbReference type="EMBL" id="KZV89337.1"/>
    </source>
</evidence>
<dbReference type="STRING" id="1314781.A0A165FPW3"/>
<dbReference type="InterPro" id="IPR011989">
    <property type="entry name" value="ARM-like"/>
</dbReference>
<reference evidence="4 5" key="1">
    <citation type="journal article" date="2016" name="Mol. Biol. Evol.">
        <title>Comparative Genomics of Early-Diverging Mushroom-Forming Fungi Provides Insights into the Origins of Lignocellulose Decay Capabilities.</title>
        <authorList>
            <person name="Nagy L.G."/>
            <person name="Riley R."/>
            <person name="Tritt A."/>
            <person name="Adam C."/>
            <person name="Daum C."/>
            <person name="Floudas D."/>
            <person name="Sun H."/>
            <person name="Yadav J.S."/>
            <person name="Pangilinan J."/>
            <person name="Larsson K.H."/>
            <person name="Matsuura K."/>
            <person name="Barry K."/>
            <person name="Labutti K."/>
            <person name="Kuo R."/>
            <person name="Ohm R.A."/>
            <person name="Bhattacharya S.S."/>
            <person name="Shirouzu T."/>
            <person name="Yoshinaga Y."/>
            <person name="Martin F.M."/>
            <person name="Grigoriev I.V."/>
            <person name="Hibbett D.S."/>
        </authorList>
    </citation>
    <scope>NUCLEOTIDE SEQUENCE [LARGE SCALE GENOMIC DNA]</scope>
    <source>
        <strain evidence="4 5">HHB12029</strain>
    </source>
</reference>
<dbReference type="Gene3D" id="1.25.10.10">
    <property type="entry name" value="Leucine-rich Repeat Variant"/>
    <property type="match status" value="1"/>
</dbReference>
<dbReference type="PANTHER" id="PTHR45994">
    <property type="entry name" value="FI21225P1"/>
    <property type="match status" value="1"/>
</dbReference>
<feature type="region of interest" description="Disordered" evidence="3">
    <location>
        <begin position="1"/>
        <end position="25"/>
    </location>
</feature>
<name>A0A165FPW3_EXIGL</name>
<dbReference type="SUPFAM" id="SSF48371">
    <property type="entry name" value="ARM repeat"/>
    <property type="match status" value="1"/>
</dbReference>
<dbReference type="PANTHER" id="PTHR45994:SF1">
    <property type="entry name" value="FI21225P1"/>
    <property type="match status" value="1"/>
</dbReference>
<sequence>MTKEGAALTPEGRMKEQSADERDDPPAVLARCRRLLDAGAVAVLSNISRYARESPRVGRIVAEALLSFVEDKADRGKVLQGGGAKTLLAITRVAFAAATASGSGDSPSRVLSTVDPADLLAAQALAKLAITSPPLAVFGPGDSAALDAIRPLSALLLHPSATRLQTFEGLMALTNLASASPDMADRITTAPGVAGILETLLLDEHELVRRAAAELTCNILSGSPTACERVVSSPNRLTVLLALADVEDVATRSAVAGALACIAHDPRASRVIAEKSANVASLVTSGDDGLAHRGVVVILGALEGLEEDKKASFARAMEGAGVVTALVAIAKRGARAGPLIGPTVEVLKAFNALEIPIAT</sequence>
<proteinExistence type="predicted"/>
<evidence type="ECO:0000313" key="5">
    <source>
        <dbReference type="Proteomes" id="UP000077266"/>
    </source>
</evidence>
<evidence type="ECO:0000256" key="2">
    <source>
        <dbReference type="ARBA" id="ARBA00022490"/>
    </source>
</evidence>
<accession>A0A165FPW3</accession>
<dbReference type="AlphaFoldDB" id="A0A165FPW3"/>
<organism evidence="4 5">
    <name type="scientific">Exidia glandulosa HHB12029</name>
    <dbReference type="NCBI Taxonomy" id="1314781"/>
    <lineage>
        <taxon>Eukaryota</taxon>
        <taxon>Fungi</taxon>
        <taxon>Dikarya</taxon>
        <taxon>Basidiomycota</taxon>
        <taxon>Agaricomycotina</taxon>
        <taxon>Agaricomycetes</taxon>
        <taxon>Auriculariales</taxon>
        <taxon>Exidiaceae</taxon>
        <taxon>Exidia</taxon>
    </lineage>
</organism>
<evidence type="ECO:0000256" key="1">
    <source>
        <dbReference type="ARBA" id="ARBA00004496"/>
    </source>
</evidence>
<dbReference type="InParanoid" id="A0A165FPW3"/>
<dbReference type="InterPro" id="IPR016024">
    <property type="entry name" value="ARM-type_fold"/>
</dbReference>
<gene>
    <name evidence="4" type="ORF">EXIGLDRAFT_721511</name>
</gene>
<dbReference type="Proteomes" id="UP000077266">
    <property type="component" value="Unassembled WGS sequence"/>
</dbReference>
<dbReference type="GO" id="GO:0051879">
    <property type="term" value="F:Hsp90 protein binding"/>
    <property type="evidence" value="ECO:0007669"/>
    <property type="project" value="TreeGrafter"/>
</dbReference>
<protein>
    <submittedName>
        <fullName evidence="4">ARM repeat-containing protein</fullName>
    </submittedName>
</protein>
<dbReference type="GO" id="GO:0005737">
    <property type="term" value="C:cytoplasm"/>
    <property type="evidence" value="ECO:0007669"/>
    <property type="project" value="UniProtKB-SubCell"/>
</dbReference>
<evidence type="ECO:0000256" key="3">
    <source>
        <dbReference type="SAM" id="MobiDB-lite"/>
    </source>
</evidence>
<dbReference type="EMBL" id="KV426075">
    <property type="protein sequence ID" value="KZV89337.1"/>
    <property type="molecule type" value="Genomic_DNA"/>
</dbReference>
<keyword evidence="2" id="KW-0963">Cytoplasm</keyword>